<dbReference type="EMBL" id="GG749428">
    <property type="protein sequence ID" value="KMW67590.1"/>
    <property type="molecule type" value="Genomic_DNA"/>
</dbReference>
<dbReference type="Proteomes" id="UP000007802">
    <property type="component" value="Unassembled WGS sequence"/>
</dbReference>
<accession>A0A0J9ER11</accession>
<gene>
    <name evidence="1" type="ORF">BDDG_12201</name>
</gene>
<organism evidence="1">
    <name type="scientific">Ajellomyces dermatitidis (strain ATCC 18188 / CBS 674.68)</name>
    <name type="common">Blastomyces dermatitidis</name>
    <dbReference type="NCBI Taxonomy" id="653446"/>
    <lineage>
        <taxon>Eukaryota</taxon>
        <taxon>Fungi</taxon>
        <taxon>Dikarya</taxon>
        <taxon>Ascomycota</taxon>
        <taxon>Pezizomycotina</taxon>
        <taxon>Eurotiomycetes</taxon>
        <taxon>Eurotiomycetidae</taxon>
        <taxon>Onygenales</taxon>
        <taxon>Ajellomycetaceae</taxon>
        <taxon>Blastomyces</taxon>
    </lineage>
</organism>
<sequence>MVIDARSQAYAAAPRSMLSIPSFFEVQIKKLMEQNNPDDDIFMVSPRNNRKAVLKSMSLPA</sequence>
<dbReference type="AlphaFoldDB" id="A0A0J9ER11"/>
<proteinExistence type="predicted"/>
<evidence type="ECO:0000313" key="1">
    <source>
        <dbReference type="EMBL" id="KMW67590.1"/>
    </source>
</evidence>
<protein>
    <submittedName>
        <fullName evidence="1">Uncharacterized protein</fullName>
    </submittedName>
</protein>
<reference evidence="1" key="1">
    <citation type="submission" date="2010-03" db="EMBL/GenBank/DDBJ databases">
        <title>Annotation of Blastomyces dermatitidis strain ATCC 18188.</title>
        <authorList>
            <consortium name="The Broad Institute Genome Sequencing Platform"/>
            <consortium name="Broad Institute Genome Sequencing Center for Infectious Disease."/>
            <person name="Cuomo C."/>
            <person name="Klein B."/>
            <person name="Sullivan T."/>
            <person name="Heitman J."/>
            <person name="Young S."/>
            <person name="Zeng Q."/>
            <person name="Gargeya S."/>
            <person name="Alvarado L."/>
            <person name="Berlin A.M."/>
            <person name="Chapman S.B."/>
            <person name="Chen Z."/>
            <person name="Freedman E."/>
            <person name="Gellesch M."/>
            <person name="Goldberg J."/>
            <person name="Griggs A."/>
            <person name="Gujja S."/>
            <person name="Heilman E."/>
            <person name="Heiman D."/>
            <person name="Howarth C."/>
            <person name="Mehta T."/>
            <person name="Neiman D."/>
            <person name="Pearson M."/>
            <person name="Roberts A."/>
            <person name="Saif S."/>
            <person name="Shea T."/>
            <person name="Shenoy N."/>
            <person name="Sisk P."/>
            <person name="Stolte C."/>
            <person name="Sykes S."/>
            <person name="White J."/>
            <person name="Yandava C."/>
            <person name="Haas B."/>
            <person name="Nusbaum C."/>
            <person name="Birren B."/>
        </authorList>
    </citation>
    <scope>NUCLEOTIDE SEQUENCE</scope>
    <source>
        <strain evidence="1">ATCC 18188</strain>
    </source>
</reference>
<name>A0A0J9ER11_AJEDA</name>